<evidence type="ECO:0000256" key="11">
    <source>
        <dbReference type="HAMAP-Rule" id="MF_01393"/>
    </source>
</evidence>
<evidence type="ECO:0000313" key="13">
    <source>
        <dbReference type="EMBL" id="WKN37680.1"/>
    </source>
</evidence>
<dbReference type="CDD" id="cd00310">
    <property type="entry name" value="ATP-synt_Fo_a_6"/>
    <property type="match status" value="1"/>
</dbReference>
<name>A0AA49GS02_9BACT</name>
<keyword evidence="9 11" id="KW-0472">Membrane</keyword>
<keyword evidence="6 11" id="KW-0375">Hydrogen ion transport</keyword>
<evidence type="ECO:0000256" key="8">
    <source>
        <dbReference type="ARBA" id="ARBA00023065"/>
    </source>
</evidence>
<dbReference type="EMBL" id="CP120682">
    <property type="protein sequence ID" value="WKN37680.1"/>
    <property type="molecule type" value="Genomic_DNA"/>
</dbReference>
<dbReference type="HAMAP" id="MF_01393">
    <property type="entry name" value="ATP_synth_a_bact"/>
    <property type="match status" value="1"/>
</dbReference>
<dbReference type="InterPro" id="IPR045083">
    <property type="entry name" value="ATP_synth_F0_asu_bact/mt"/>
</dbReference>
<feature type="transmembrane region" description="Helical" evidence="11">
    <location>
        <begin position="251"/>
        <end position="272"/>
    </location>
</feature>
<keyword evidence="8 11" id="KW-0406">Ion transport</keyword>
<comment type="similarity">
    <text evidence="2 11 12">Belongs to the ATPase A chain family.</text>
</comment>
<feature type="transmembrane region" description="Helical" evidence="11">
    <location>
        <begin position="188"/>
        <end position="206"/>
    </location>
</feature>
<accession>A0AA49GS02</accession>
<proteinExistence type="inferred from homology"/>
<reference evidence="13" key="1">
    <citation type="journal article" date="2023" name="Comput. Struct. Biotechnol. J.">
        <title>Discovery of a novel marine Bacteroidetes with a rich repertoire of carbohydrate-active enzymes.</title>
        <authorList>
            <person name="Chen B."/>
            <person name="Liu G."/>
            <person name="Chen Q."/>
            <person name="Wang H."/>
            <person name="Liu L."/>
            <person name="Tang K."/>
        </authorList>
    </citation>
    <scope>NUCLEOTIDE SEQUENCE</scope>
    <source>
        <strain evidence="13">TK19036</strain>
    </source>
</reference>
<evidence type="ECO:0000256" key="1">
    <source>
        <dbReference type="ARBA" id="ARBA00004141"/>
    </source>
</evidence>
<dbReference type="Pfam" id="PF00119">
    <property type="entry name" value="ATP-synt_A"/>
    <property type="match status" value="1"/>
</dbReference>
<dbReference type="PRINTS" id="PR00123">
    <property type="entry name" value="ATPASEA"/>
</dbReference>
<dbReference type="Gene3D" id="1.20.120.220">
    <property type="entry name" value="ATP synthase, F0 complex, subunit A"/>
    <property type="match status" value="1"/>
</dbReference>
<organism evidence="13">
    <name type="scientific">Roseihalotalea indica</name>
    <dbReference type="NCBI Taxonomy" id="2867963"/>
    <lineage>
        <taxon>Bacteria</taxon>
        <taxon>Pseudomonadati</taxon>
        <taxon>Bacteroidota</taxon>
        <taxon>Cytophagia</taxon>
        <taxon>Cytophagales</taxon>
        <taxon>Catalimonadaceae</taxon>
        <taxon>Roseihalotalea</taxon>
    </lineage>
</organism>
<evidence type="ECO:0000256" key="2">
    <source>
        <dbReference type="ARBA" id="ARBA00006810"/>
    </source>
</evidence>
<sequence>MQEGGHGDPDPETEGATEFIFHHVQDAYEWHFITIGHSHITLPLPVILFSQDRGLEAFMTTKFHGEDHNYVPYNGYRLSDDASHIVAEDGHEFYDFSITKNVFAMFISVVVMLLIFLSVANRYKGDPRQAPKGLQSLLEPIILFIRDDIARPVIGDKKYLRFMPYLLTVFFFILVNNLLGLLPGAANVTGNISVTFVLAIITFFMTQFNGNKGYWNHIFNTPGVPKWLLPIMIPVEIIGLFTKPFSLMVRLFANITAGHIIILSLIALIFIFESVAIGPVSVIFGTIMTFLELLVAFLQAYVFTLLSAIYFGGAVEEHHHAHEGEDMAPELQQDSAMI</sequence>
<evidence type="ECO:0000256" key="7">
    <source>
        <dbReference type="ARBA" id="ARBA00022989"/>
    </source>
</evidence>
<evidence type="ECO:0000256" key="5">
    <source>
        <dbReference type="ARBA" id="ARBA00022692"/>
    </source>
</evidence>
<dbReference type="PANTHER" id="PTHR11410">
    <property type="entry name" value="ATP SYNTHASE SUBUNIT A"/>
    <property type="match status" value="1"/>
</dbReference>
<evidence type="ECO:0000256" key="12">
    <source>
        <dbReference type="RuleBase" id="RU000483"/>
    </source>
</evidence>
<evidence type="ECO:0000256" key="4">
    <source>
        <dbReference type="ARBA" id="ARBA00022547"/>
    </source>
</evidence>
<dbReference type="GO" id="GO:0005886">
    <property type="term" value="C:plasma membrane"/>
    <property type="evidence" value="ECO:0007669"/>
    <property type="project" value="UniProtKB-SubCell"/>
</dbReference>
<keyword evidence="10 11" id="KW-0066">ATP synthesis</keyword>
<dbReference type="GO" id="GO:0046933">
    <property type="term" value="F:proton-transporting ATP synthase activity, rotational mechanism"/>
    <property type="evidence" value="ECO:0007669"/>
    <property type="project" value="UniProtKB-UniRule"/>
</dbReference>
<dbReference type="AlphaFoldDB" id="A0AA49GS02"/>
<keyword evidence="7 11" id="KW-1133">Transmembrane helix</keyword>
<feature type="transmembrane region" description="Helical" evidence="11">
    <location>
        <begin position="227"/>
        <end position="245"/>
    </location>
</feature>
<dbReference type="GO" id="GO:0045259">
    <property type="term" value="C:proton-transporting ATP synthase complex"/>
    <property type="evidence" value="ECO:0007669"/>
    <property type="project" value="UniProtKB-KW"/>
</dbReference>
<comment type="function">
    <text evidence="11 12">Key component of the proton channel; it plays a direct role in the translocation of protons across the membrane.</text>
</comment>
<dbReference type="InterPro" id="IPR000568">
    <property type="entry name" value="ATP_synth_F0_asu"/>
</dbReference>
<protein>
    <recommendedName>
        <fullName evidence="11 12">ATP synthase subunit a</fullName>
    </recommendedName>
    <alternativeName>
        <fullName evidence="11">ATP synthase F0 sector subunit a</fullName>
    </alternativeName>
    <alternativeName>
        <fullName evidence="11">F-ATPase subunit 6</fullName>
    </alternativeName>
</protein>
<evidence type="ECO:0000256" key="3">
    <source>
        <dbReference type="ARBA" id="ARBA00022448"/>
    </source>
</evidence>
<feature type="transmembrane region" description="Helical" evidence="11">
    <location>
        <begin position="102"/>
        <end position="120"/>
    </location>
</feature>
<keyword evidence="4 11" id="KW-0138">CF(0)</keyword>
<comment type="subcellular location">
    <subcellularLocation>
        <location evidence="11 12">Cell membrane</location>
        <topology evidence="11 12">Multi-pass membrane protein</topology>
    </subcellularLocation>
    <subcellularLocation>
        <location evidence="1">Membrane</location>
        <topology evidence="1">Multi-pass membrane protein</topology>
    </subcellularLocation>
</comment>
<feature type="transmembrane region" description="Helical" evidence="11">
    <location>
        <begin position="162"/>
        <end position="182"/>
    </location>
</feature>
<keyword evidence="11" id="KW-1003">Cell membrane</keyword>
<keyword evidence="5 11" id="KW-0812">Transmembrane</keyword>
<dbReference type="InterPro" id="IPR035908">
    <property type="entry name" value="F0_ATP_A_sf"/>
</dbReference>
<evidence type="ECO:0000256" key="10">
    <source>
        <dbReference type="ARBA" id="ARBA00023310"/>
    </source>
</evidence>
<evidence type="ECO:0000256" key="9">
    <source>
        <dbReference type="ARBA" id="ARBA00023136"/>
    </source>
</evidence>
<evidence type="ECO:0000256" key="6">
    <source>
        <dbReference type="ARBA" id="ARBA00022781"/>
    </source>
</evidence>
<reference evidence="13" key="2">
    <citation type="journal article" date="2024" name="Antonie Van Leeuwenhoek">
        <title>Roseihalotalea indica gen. nov., sp. nov., a halophilic Bacteroidetes from mesopelagic Southwest Indian Ocean with higher carbohydrate metabolic potential.</title>
        <authorList>
            <person name="Chen B."/>
            <person name="Zhang M."/>
            <person name="Lin D."/>
            <person name="Ye J."/>
            <person name="Tang K."/>
        </authorList>
    </citation>
    <scope>NUCLEOTIDE SEQUENCE</scope>
    <source>
        <strain evidence="13">TK19036</strain>
    </source>
</reference>
<dbReference type="NCBIfam" id="TIGR01131">
    <property type="entry name" value="ATP_synt_6_or_A"/>
    <property type="match status" value="1"/>
</dbReference>
<dbReference type="PANTHER" id="PTHR11410:SF0">
    <property type="entry name" value="ATP SYNTHASE SUBUNIT A"/>
    <property type="match status" value="1"/>
</dbReference>
<feature type="transmembrane region" description="Helical" evidence="11">
    <location>
        <begin position="284"/>
        <end position="311"/>
    </location>
</feature>
<dbReference type="SUPFAM" id="SSF81336">
    <property type="entry name" value="F1F0 ATP synthase subunit A"/>
    <property type="match status" value="1"/>
</dbReference>
<keyword evidence="3 11" id="KW-0813">Transport</keyword>
<gene>
    <name evidence="11 13" type="primary">atpB</name>
    <name evidence="13" type="ORF">K4G66_03030</name>
</gene>